<evidence type="ECO:0000256" key="3">
    <source>
        <dbReference type="PROSITE-ProRule" id="PRU00339"/>
    </source>
</evidence>
<dbReference type="AlphaFoldDB" id="A0A0C3MDW5"/>
<accession>A0A0C3MDW5</accession>
<name>A0A0C3MDW5_9PORP</name>
<dbReference type="InterPro" id="IPR011990">
    <property type="entry name" value="TPR-like_helical_dom_sf"/>
</dbReference>
<evidence type="ECO:0000256" key="2">
    <source>
        <dbReference type="ARBA" id="ARBA00022803"/>
    </source>
</evidence>
<dbReference type="InterPro" id="IPR019734">
    <property type="entry name" value="TPR_rpt"/>
</dbReference>
<evidence type="ECO:0000313" key="5">
    <source>
        <dbReference type="EMBL" id="KIO46357.1"/>
    </source>
</evidence>
<evidence type="ECO:0000313" key="4">
    <source>
        <dbReference type="EMBL" id="KIO44628.1"/>
    </source>
</evidence>
<feature type="repeat" description="TPR" evidence="3">
    <location>
        <begin position="139"/>
        <end position="172"/>
    </location>
</feature>
<evidence type="ECO:0000256" key="1">
    <source>
        <dbReference type="ARBA" id="ARBA00022737"/>
    </source>
</evidence>
<keyword evidence="1" id="KW-0677">Repeat</keyword>
<keyword evidence="7" id="KW-1185">Reference proteome</keyword>
<dbReference type="RefSeq" id="WP_041502654.1">
    <property type="nucleotide sequence ID" value="NZ_JPIT01000015.1"/>
</dbReference>
<keyword evidence="2 3" id="KW-0802">TPR repeat</keyword>
<dbReference type="EMBL" id="JPIT01000015">
    <property type="protein sequence ID" value="KIO46357.1"/>
    <property type="molecule type" value="Genomic_DNA"/>
</dbReference>
<dbReference type="SUPFAM" id="SSF48452">
    <property type="entry name" value="TPR-like"/>
    <property type="match status" value="1"/>
</dbReference>
<dbReference type="EMBL" id="JPIU01000038">
    <property type="protein sequence ID" value="KIO44628.1"/>
    <property type="molecule type" value="Genomic_DNA"/>
</dbReference>
<dbReference type="SMART" id="SM00028">
    <property type="entry name" value="TPR"/>
    <property type="match status" value="4"/>
</dbReference>
<protein>
    <submittedName>
        <fullName evidence="4">Uncharacterized protein</fullName>
    </submittedName>
</protein>
<dbReference type="PANTHER" id="PTHR44749">
    <property type="entry name" value="SUPPRESSOR OF RPS4-RLD 1"/>
    <property type="match status" value="1"/>
</dbReference>
<reference evidence="5 6" key="2">
    <citation type="submission" date="2014-07" db="EMBL/GenBank/DDBJ databases">
        <title>Porphyromonadaceae bacterium OUH 334697 = ATCC BAA-2682 = DSM 28341 draft genome.</title>
        <authorList>
            <person name="Sydenham T.V."/>
            <person name="Hasman H."/>
            <person name="Justesen U.S."/>
        </authorList>
    </citation>
    <scope>NUCLEOTIDE SEQUENCE [LARGE SCALE GENOMIC DNA]</scope>
    <source>
        <strain evidence="5 6">OUH 334697</strain>
    </source>
</reference>
<reference evidence="4 7" key="1">
    <citation type="submission" date="2014-07" db="EMBL/GenBank/DDBJ databases">
        <title>Porphyromonadaceae bacterium OUH 308042 = ATCC BAA-2681 = DSM 28342 draft genome.</title>
        <authorList>
            <person name="Sydenham T.V."/>
            <person name="Hasman H."/>
            <person name="Justensen U.S."/>
        </authorList>
    </citation>
    <scope>NUCLEOTIDE SEQUENCE [LARGE SCALE GENOMIC DNA]</scope>
    <source>
        <strain evidence="4 7">OUH 308042</strain>
    </source>
</reference>
<dbReference type="InterPro" id="IPR013105">
    <property type="entry name" value="TPR_2"/>
</dbReference>
<dbReference type="PANTHER" id="PTHR44749:SF1">
    <property type="entry name" value="TETRATRICOPEPTIDE-LIKE HELICAL DOMAIN-CONTAINING PROTEIN"/>
    <property type="match status" value="1"/>
</dbReference>
<evidence type="ECO:0000313" key="7">
    <source>
        <dbReference type="Proteomes" id="UP000031980"/>
    </source>
</evidence>
<evidence type="ECO:0000313" key="6">
    <source>
        <dbReference type="Proteomes" id="UP000031937"/>
    </source>
</evidence>
<feature type="repeat" description="TPR" evidence="3">
    <location>
        <begin position="98"/>
        <end position="131"/>
    </location>
</feature>
<gene>
    <name evidence="4" type="ORF">BA92_06185</name>
    <name evidence="5" type="ORF">IE90_04280</name>
</gene>
<comment type="caution">
    <text evidence="4">The sequence shown here is derived from an EMBL/GenBank/DDBJ whole genome shotgun (WGS) entry which is preliminary data.</text>
</comment>
<dbReference type="Pfam" id="PF07719">
    <property type="entry name" value="TPR_2"/>
    <property type="match status" value="1"/>
</dbReference>
<dbReference type="InterPro" id="IPR044650">
    <property type="entry name" value="SRFR1-like"/>
</dbReference>
<dbReference type="PROSITE" id="PS50005">
    <property type="entry name" value="TPR"/>
    <property type="match status" value="2"/>
</dbReference>
<dbReference type="Proteomes" id="UP000031980">
    <property type="component" value="Unassembled WGS sequence"/>
</dbReference>
<dbReference type="Pfam" id="PF00515">
    <property type="entry name" value="TPR_1"/>
    <property type="match status" value="1"/>
</dbReference>
<dbReference type="Proteomes" id="UP000031937">
    <property type="component" value="Unassembled WGS sequence"/>
</dbReference>
<sequence>MKITGLIILSFWIVTKGSFGQIDVREINKPIELLNEANEDIKDGKYKEAVPKLLAAAKLNPKLRDIYISLNQACPQTNQISILKEYLKRAQSIFIEDDEICYYLGNVYQNENRFAEAIREYTSAIKYAKKNGEEFGLTYAYYLNRGNCYLKRSEFQKAIQDYTYSLSLNDKSGALYANRGIAYFKTGKRTEACRDWKKAKTLGVTSVGQYLNRYCK</sequence>
<organism evidence="4 7">
    <name type="scientific">Sanguibacteroides justesenii</name>
    <dbReference type="NCBI Taxonomy" id="1547597"/>
    <lineage>
        <taxon>Bacteria</taxon>
        <taxon>Pseudomonadati</taxon>
        <taxon>Bacteroidota</taxon>
        <taxon>Bacteroidia</taxon>
        <taxon>Bacteroidales</taxon>
        <taxon>Porphyromonadaceae</taxon>
        <taxon>Sanguibacteroides</taxon>
    </lineage>
</organism>
<proteinExistence type="predicted"/>
<dbReference type="Gene3D" id="1.25.40.10">
    <property type="entry name" value="Tetratricopeptide repeat domain"/>
    <property type="match status" value="2"/>
</dbReference>
<dbReference type="OrthoDB" id="1524241at2"/>
<dbReference type="GO" id="GO:0045892">
    <property type="term" value="P:negative regulation of DNA-templated transcription"/>
    <property type="evidence" value="ECO:0007669"/>
    <property type="project" value="InterPro"/>
</dbReference>